<dbReference type="Pfam" id="PF00207">
    <property type="entry name" value="A2M"/>
    <property type="match status" value="1"/>
</dbReference>
<keyword evidence="2" id="KW-0882">Thioester bond</keyword>
<dbReference type="InterPro" id="IPR036595">
    <property type="entry name" value="A-macroglobulin_rcpt-bd_sf"/>
</dbReference>
<dbReference type="GO" id="GO:0004866">
    <property type="term" value="F:endopeptidase inhibitor activity"/>
    <property type="evidence" value="ECO:0007669"/>
    <property type="project" value="InterPro"/>
</dbReference>
<evidence type="ECO:0000313" key="7">
    <source>
        <dbReference type="Proteomes" id="UP001378592"/>
    </source>
</evidence>
<feature type="region of interest" description="Disordered" evidence="3">
    <location>
        <begin position="1079"/>
        <end position="1177"/>
    </location>
</feature>
<dbReference type="InterPro" id="IPR022041">
    <property type="entry name" value="Methyltransf_FA"/>
</dbReference>
<dbReference type="Pfam" id="PF07678">
    <property type="entry name" value="TED_complement"/>
    <property type="match status" value="1"/>
</dbReference>
<dbReference type="InterPro" id="IPR009048">
    <property type="entry name" value="A-macroglobulin_rcpt-bd"/>
</dbReference>
<accession>A0AAN9V303</accession>
<feature type="region of interest" description="Disordered" evidence="3">
    <location>
        <begin position="516"/>
        <end position="536"/>
    </location>
</feature>
<keyword evidence="7" id="KW-1185">Reference proteome</keyword>
<dbReference type="InterPro" id="IPR050473">
    <property type="entry name" value="A2M/Complement_sys"/>
</dbReference>
<dbReference type="InterPro" id="IPR008930">
    <property type="entry name" value="Terpenoid_cyclase/PrenylTrfase"/>
</dbReference>
<dbReference type="Pfam" id="PF07677">
    <property type="entry name" value="A2M_recep"/>
    <property type="match status" value="1"/>
</dbReference>
<dbReference type="Gene3D" id="2.60.40.690">
    <property type="entry name" value="Alpha-macroglobulin, receptor-binding domain"/>
    <property type="match status" value="1"/>
</dbReference>
<feature type="compositionally biased region" description="Low complexity" evidence="3">
    <location>
        <begin position="516"/>
        <end position="527"/>
    </location>
</feature>
<protein>
    <submittedName>
        <fullName evidence="6">Uncharacterized protein</fullName>
    </submittedName>
</protein>
<feature type="compositionally biased region" description="Polar residues" evidence="3">
    <location>
        <begin position="1079"/>
        <end position="1110"/>
    </location>
</feature>
<evidence type="ECO:0000256" key="2">
    <source>
        <dbReference type="ARBA" id="ARBA00022966"/>
    </source>
</evidence>
<dbReference type="SUPFAM" id="SSF49410">
    <property type="entry name" value="Alpha-macroglobulin receptor domain"/>
    <property type="match status" value="1"/>
</dbReference>
<dbReference type="CDD" id="cd00688">
    <property type="entry name" value="ISOPREN_C2_like"/>
    <property type="match status" value="1"/>
</dbReference>
<dbReference type="PANTHER" id="PTHR11412">
    <property type="entry name" value="MACROGLOBULIN / COMPLEMENT"/>
    <property type="match status" value="1"/>
</dbReference>
<feature type="domain" description="Alpha-macroglobulin receptor-binding" evidence="5">
    <location>
        <begin position="821"/>
        <end position="904"/>
    </location>
</feature>
<dbReference type="SUPFAM" id="SSF48239">
    <property type="entry name" value="Terpenoid cyclases/Protein prenyltransferases"/>
    <property type="match status" value="1"/>
</dbReference>
<dbReference type="Pfam" id="PF12248">
    <property type="entry name" value="Methyltransf_FA"/>
    <property type="match status" value="1"/>
</dbReference>
<gene>
    <name evidence="6" type="ORF">R5R35_011403</name>
</gene>
<dbReference type="SMART" id="SM01361">
    <property type="entry name" value="A2M_recep"/>
    <property type="match status" value="1"/>
</dbReference>
<evidence type="ECO:0000259" key="4">
    <source>
        <dbReference type="SMART" id="SM01360"/>
    </source>
</evidence>
<dbReference type="Proteomes" id="UP001378592">
    <property type="component" value="Unassembled WGS sequence"/>
</dbReference>
<dbReference type="AlphaFoldDB" id="A0AAN9V303"/>
<dbReference type="InterPro" id="IPR011626">
    <property type="entry name" value="Alpha-macroglobulin_TED"/>
</dbReference>
<evidence type="ECO:0000313" key="6">
    <source>
        <dbReference type="EMBL" id="KAK7788878.1"/>
    </source>
</evidence>
<evidence type="ECO:0000256" key="1">
    <source>
        <dbReference type="ARBA" id="ARBA00022729"/>
    </source>
</evidence>
<proteinExistence type="predicted"/>
<name>A0AAN9V303_9ORTH</name>
<dbReference type="Gene3D" id="1.50.10.20">
    <property type="match status" value="1"/>
</dbReference>
<evidence type="ECO:0000259" key="5">
    <source>
        <dbReference type="SMART" id="SM01361"/>
    </source>
</evidence>
<feature type="compositionally biased region" description="Low complexity" evidence="3">
    <location>
        <begin position="1118"/>
        <end position="1135"/>
    </location>
</feature>
<reference evidence="6 7" key="1">
    <citation type="submission" date="2024-03" db="EMBL/GenBank/DDBJ databases">
        <title>The genome assembly and annotation of the cricket Gryllus longicercus Weissman &amp; Gray.</title>
        <authorList>
            <person name="Szrajer S."/>
            <person name="Gray D."/>
            <person name="Ylla G."/>
        </authorList>
    </citation>
    <scope>NUCLEOTIDE SEQUENCE [LARGE SCALE GENOMIC DNA]</scope>
    <source>
        <strain evidence="6">DAG 2021-001</strain>
        <tissue evidence="6">Whole body minus gut</tissue>
    </source>
</reference>
<dbReference type="EMBL" id="JAZDUA010000907">
    <property type="protein sequence ID" value="KAK7788878.1"/>
    <property type="molecule type" value="Genomic_DNA"/>
</dbReference>
<keyword evidence="1" id="KW-0732">Signal</keyword>
<organism evidence="6 7">
    <name type="scientific">Gryllus longicercus</name>
    <dbReference type="NCBI Taxonomy" id="2509291"/>
    <lineage>
        <taxon>Eukaryota</taxon>
        <taxon>Metazoa</taxon>
        <taxon>Ecdysozoa</taxon>
        <taxon>Arthropoda</taxon>
        <taxon>Hexapoda</taxon>
        <taxon>Insecta</taxon>
        <taxon>Pterygota</taxon>
        <taxon>Neoptera</taxon>
        <taxon>Polyneoptera</taxon>
        <taxon>Orthoptera</taxon>
        <taxon>Ensifera</taxon>
        <taxon>Gryllidea</taxon>
        <taxon>Grylloidea</taxon>
        <taxon>Gryllidae</taxon>
        <taxon>Gryllinae</taxon>
        <taxon>Gryllus</taxon>
    </lineage>
</organism>
<sequence>MAVVARPRALTGGRASAPACSAAERAGAGAGAGAGAVSAPREPGQWALALAPGEGLRVSAPLAVAVFRPLAVVFALPAALRVGETLEVDVRIANNVNSCMDVTALLALTEGAHFQSNGLLYVTEKLRLGPHGATSLVVRVVVTSPGTKNMTAEVSGYASDSCLGGGGGGGGGANGAAANSSLVASVLRAAAVAVRPEGLVRSATESAYFCANENVVVSSAEDFRFEFVAAPRGRAELVFEVRAAASAHVALSDVRYTSDRMYQVVLGDLDNSVSWIGRGKHGYGVHLATASSPHVLSASAFRAFWVRWSGGAVSVGRGAQPGLRTLLSWRLDRKLRVQHVGFASAFGRAAEFSMWKYNDEAGFSQVLHLDVPQPVVPGSEAGALLIAGGLSLPAPAPAPGPGPAPARSTSLSAAVAAFSALPLLQREGARGPANDSSPAPAPRDDAALLRRLVTQVQTLLAFRRPDGSFSDTRAAGSHRGTLQVLRVLWRLQAHAGVDPEVVAGAKRWLQRRQAADGRFPPAPADGAGDSDSDASALDEDVARTADTLAALLDLGLDSEADAECALRARYFLERHVFRARAPCALALQALALARARSEMAAAALDLLRNASANEEGDFGWPRARRPARDAPDWLYEAGAGRRRKERAPTTVAEFKASLFTLMTYARLGDLKSAEPVARYLFYRSHLLDRHIEFLYPAVQAFSEFASLALDRHRALTVSLATSGMELTDTLELRPDSEPQHLQLPSLPTKVFVYATGAGCATVQGRVSYSTYAPADHTHLLDLWASVEGELVPSRNSLDELEGKLPRLRLSTCVRWKGDDVSSVLRLEVTLFSGFQLESVSPVDLDVYHGSLGDLVWFVLSNVSNTCPHCIRFLVRSPFVVTGLRPAFARVYPAGREDLAAETFFHTSQGSPLLADITDDDLITWFGKDDRGQPRTSSDFSQICECGKSCKPLVSANTFSSSNASKVDHVQRDIDMANILIFSEANVTGNVTQFTVSSAELTLERKIPNNSTNTSDAVIPTIALVSNLSNPEPVLVISSSKPVATESASFDLIIPAEDAEMLGAKAEQLVIIATNVSDSKSNTITQNSTDDNNQLKTNNTNKSTNVPSITKSPSPVPPASSSTATETTPLPEAPTTVTPPRPSRPQAHSINKERQRPSTPPALGGPSAEPPTTPRDDKLFVVDKTALWGMLREVVHVELNKRNRREGAPVDAVLH</sequence>
<evidence type="ECO:0000256" key="3">
    <source>
        <dbReference type="SAM" id="MobiDB-lite"/>
    </source>
</evidence>
<comment type="caution">
    <text evidence="6">The sequence shown here is derived from an EMBL/GenBank/DDBJ whole genome shotgun (WGS) entry which is preliminary data.</text>
</comment>
<dbReference type="PANTHER" id="PTHR11412:SF136">
    <property type="entry name" value="CD109 ANTIGEN"/>
    <property type="match status" value="1"/>
</dbReference>
<dbReference type="GO" id="GO:0005615">
    <property type="term" value="C:extracellular space"/>
    <property type="evidence" value="ECO:0007669"/>
    <property type="project" value="InterPro"/>
</dbReference>
<dbReference type="InterPro" id="IPR001599">
    <property type="entry name" value="Macroglobln_a2"/>
</dbReference>
<dbReference type="SMART" id="SM01360">
    <property type="entry name" value="A2M"/>
    <property type="match status" value="1"/>
</dbReference>
<feature type="domain" description="Alpha-2-macroglobulin" evidence="4">
    <location>
        <begin position="21"/>
        <end position="106"/>
    </location>
</feature>